<dbReference type="NCBIfam" id="NF004637">
    <property type="entry name" value="PRK05986.1"/>
    <property type="match status" value="1"/>
</dbReference>
<organism evidence="1 2">
    <name type="scientific">Thermovenabulum gondwanense</name>
    <dbReference type="NCBI Taxonomy" id="520767"/>
    <lineage>
        <taxon>Bacteria</taxon>
        <taxon>Bacillati</taxon>
        <taxon>Bacillota</taxon>
        <taxon>Clostridia</taxon>
        <taxon>Thermosediminibacterales</taxon>
        <taxon>Thermosediminibacteraceae</taxon>
        <taxon>Thermovenabulum</taxon>
    </lineage>
</organism>
<dbReference type="CDD" id="cd00561">
    <property type="entry name" value="CobA_ACA"/>
    <property type="match status" value="1"/>
</dbReference>
<dbReference type="NCBIfam" id="TIGR00708">
    <property type="entry name" value="cobA"/>
    <property type="match status" value="1"/>
</dbReference>
<dbReference type="PANTHER" id="PTHR46638:SF1">
    <property type="entry name" value="CORRINOID ADENOSYLTRANSFERASE"/>
    <property type="match status" value="1"/>
</dbReference>
<protein>
    <submittedName>
        <fullName evidence="1">Cob(I)yrinic acid a,c-diamide adenosyltransferase</fullName>
        <ecNumber evidence="1">2.5.1.17</ecNumber>
    </submittedName>
</protein>
<evidence type="ECO:0000313" key="1">
    <source>
        <dbReference type="EMBL" id="KYO67011.1"/>
    </source>
</evidence>
<dbReference type="Proteomes" id="UP000075737">
    <property type="component" value="Unassembled WGS sequence"/>
</dbReference>
<sequence>MAEKGLVLLYTGNGKGKTTAALGLALRTAGHGQKIFMIQFMKGNPKYGEIQASKFIPNFTVVQKGRDTFVRKGNPEPVDLELAKEGLNLAKDILQKGEHDLVILDEINVAVDFGLLKEEDVEDLIKFKKPNTTLVLTGRYASEKLISIADMVSEVEEIKHHYKKGIPAQAGIEF</sequence>
<dbReference type="GO" id="GO:0008817">
    <property type="term" value="F:corrinoid adenosyltransferase activity"/>
    <property type="evidence" value="ECO:0007669"/>
    <property type="project" value="UniProtKB-EC"/>
</dbReference>
<dbReference type="GO" id="GO:0009236">
    <property type="term" value="P:cobalamin biosynthetic process"/>
    <property type="evidence" value="ECO:0007669"/>
    <property type="project" value="InterPro"/>
</dbReference>
<name>A0A162MRI7_9FIRM</name>
<dbReference type="Gene3D" id="3.40.50.300">
    <property type="entry name" value="P-loop containing nucleotide triphosphate hydrolases"/>
    <property type="match status" value="1"/>
</dbReference>
<reference evidence="1 2" key="1">
    <citation type="submission" date="2015-12" db="EMBL/GenBank/DDBJ databases">
        <title>Draft genome of Thermovenabulum gondwanense isolated from a red thermophilic microbial mat colonisisng an outflow channel of a bore well.</title>
        <authorList>
            <person name="Patel B.K."/>
        </authorList>
    </citation>
    <scope>NUCLEOTIDE SEQUENCE [LARGE SCALE GENOMIC DNA]</scope>
    <source>
        <strain evidence="1 2">R270</strain>
    </source>
</reference>
<dbReference type="PIRSF" id="PIRSF015617">
    <property type="entry name" value="Adensltrnsf_CobA"/>
    <property type="match status" value="1"/>
</dbReference>
<proteinExistence type="predicted"/>
<dbReference type="SUPFAM" id="SSF52540">
    <property type="entry name" value="P-loop containing nucleoside triphosphate hydrolases"/>
    <property type="match status" value="1"/>
</dbReference>
<evidence type="ECO:0000313" key="2">
    <source>
        <dbReference type="Proteomes" id="UP000075737"/>
    </source>
</evidence>
<keyword evidence="1" id="KW-0808">Transferase</keyword>
<dbReference type="EC" id="2.5.1.17" evidence="1"/>
<dbReference type="InterPro" id="IPR003724">
    <property type="entry name" value="CblAdoTrfase_CobA"/>
</dbReference>
<dbReference type="EMBL" id="LOHZ01000023">
    <property type="protein sequence ID" value="KYO67011.1"/>
    <property type="molecule type" value="Genomic_DNA"/>
</dbReference>
<comment type="caution">
    <text evidence="1">The sequence shown here is derived from an EMBL/GenBank/DDBJ whole genome shotgun (WGS) entry which is preliminary data.</text>
</comment>
<dbReference type="OrthoDB" id="9810309at2"/>
<dbReference type="Pfam" id="PF02572">
    <property type="entry name" value="CobA_CobO_BtuR"/>
    <property type="match status" value="1"/>
</dbReference>
<dbReference type="PATRIC" id="fig|520767.4.peg.918"/>
<dbReference type="RefSeq" id="WP_068747981.1">
    <property type="nucleotide sequence ID" value="NZ_LOHZ01000023.1"/>
</dbReference>
<keyword evidence="2" id="KW-1185">Reference proteome</keyword>
<dbReference type="InterPro" id="IPR027417">
    <property type="entry name" value="P-loop_NTPase"/>
</dbReference>
<accession>A0A162MRI7</accession>
<dbReference type="PANTHER" id="PTHR46638">
    <property type="entry name" value="CORRINOID ADENOSYLTRANSFERASE"/>
    <property type="match status" value="1"/>
</dbReference>
<dbReference type="GO" id="GO:0005524">
    <property type="term" value="F:ATP binding"/>
    <property type="evidence" value="ECO:0007669"/>
    <property type="project" value="InterPro"/>
</dbReference>
<gene>
    <name evidence="1" type="primary">cobO_1</name>
    <name evidence="1" type="ORF">ATZ99_08280</name>
</gene>
<dbReference type="AlphaFoldDB" id="A0A162MRI7"/>
<dbReference type="STRING" id="520767.ATZ99_08280"/>